<accession>A0ABQ3ZY21</accession>
<dbReference type="Proteomes" id="UP000603200">
    <property type="component" value="Unassembled WGS sequence"/>
</dbReference>
<evidence type="ECO:0000313" key="1">
    <source>
        <dbReference type="EMBL" id="GIE23470.1"/>
    </source>
</evidence>
<comment type="caution">
    <text evidence="1">The sequence shown here is derived from an EMBL/GenBank/DDBJ whole genome shotgun (WGS) entry which is preliminary data.</text>
</comment>
<protein>
    <submittedName>
        <fullName evidence="1">Uncharacterized protein</fullName>
    </submittedName>
</protein>
<evidence type="ECO:0000313" key="2">
    <source>
        <dbReference type="Proteomes" id="UP000603200"/>
    </source>
</evidence>
<name>A0ABQ3ZY21_9ACTN</name>
<proteinExistence type="predicted"/>
<sequence length="67" mass="7397">MRGVRELAHHDGSHGEPVVAVEQPDDLARLLREPHLYVPAEPVPDILEQRPLQVRVVLSLRPAGPAP</sequence>
<gene>
    <name evidence="1" type="ORF">Ahu01nite_065720</name>
</gene>
<organism evidence="1 2">
    <name type="scientific">Winogradskya humida</name>
    <dbReference type="NCBI Taxonomy" id="113566"/>
    <lineage>
        <taxon>Bacteria</taxon>
        <taxon>Bacillati</taxon>
        <taxon>Actinomycetota</taxon>
        <taxon>Actinomycetes</taxon>
        <taxon>Micromonosporales</taxon>
        <taxon>Micromonosporaceae</taxon>
        <taxon>Winogradskya</taxon>
    </lineage>
</organism>
<dbReference type="EMBL" id="BOMN01000092">
    <property type="protein sequence ID" value="GIE23470.1"/>
    <property type="molecule type" value="Genomic_DNA"/>
</dbReference>
<reference evidence="1 2" key="1">
    <citation type="submission" date="2021-01" db="EMBL/GenBank/DDBJ databases">
        <title>Whole genome shotgun sequence of Actinoplanes humidus NBRC 14915.</title>
        <authorList>
            <person name="Komaki H."/>
            <person name="Tamura T."/>
        </authorList>
    </citation>
    <scope>NUCLEOTIDE SEQUENCE [LARGE SCALE GENOMIC DNA]</scope>
    <source>
        <strain evidence="1 2">NBRC 14915</strain>
    </source>
</reference>
<keyword evidence="2" id="KW-1185">Reference proteome</keyword>